<evidence type="ECO:0000313" key="2">
    <source>
        <dbReference type="Proteomes" id="UP001212170"/>
    </source>
</evidence>
<accession>A0ABT4W8U5</accession>
<gene>
    <name evidence="1" type="ORF">NJT12_05000</name>
</gene>
<protein>
    <submittedName>
        <fullName evidence="1">Uncharacterized protein</fullName>
    </submittedName>
</protein>
<dbReference type="Proteomes" id="UP001212170">
    <property type="component" value="Unassembled WGS sequence"/>
</dbReference>
<reference evidence="1 2" key="1">
    <citation type="journal article" date="2023" name="Chemosphere">
        <title>Whole genome analysis of Flavobacterium aziz-sancarii sp. nov., isolated from Ardley Island (Antarctica), revealed a rich resistome and bioremediation potential.</title>
        <authorList>
            <person name="Otur C."/>
            <person name="Okay S."/>
            <person name="Kurt-Kizildogan A."/>
        </authorList>
    </citation>
    <scope>NUCLEOTIDE SEQUENCE [LARGE SCALE GENOMIC DNA]</scope>
    <source>
        <strain evidence="1 2">AC</strain>
    </source>
</reference>
<name>A0ABT4W8U5_9FLAO</name>
<dbReference type="RefSeq" id="WP_271334809.1">
    <property type="nucleotide sequence ID" value="NZ_JAMZNK010000005.1"/>
</dbReference>
<evidence type="ECO:0000313" key="1">
    <source>
        <dbReference type="EMBL" id="MDA6068975.1"/>
    </source>
</evidence>
<comment type="caution">
    <text evidence="1">The sequence shown here is derived from an EMBL/GenBank/DDBJ whole genome shotgun (WGS) entry which is preliminary data.</text>
</comment>
<keyword evidence="2" id="KW-1185">Reference proteome</keyword>
<proteinExistence type="predicted"/>
<sequence length="111" mass="12291">MSIIIFNVGSVPNDGKGDKLRTFAIGTNLNNSWLEANKANLLDGKLSENELPANLPSFLTVSNYSNLLDIQTSDRVIIVRVADDENKGISNAIYYLYPDGTRMWIAANRDN</sequence>
<organism evidence="1 2">
    <name type="scientific">Flavobacterium azizsancarii</name>
    <dbReference type="NCBI Taxonomy" id="2961580"/>
    <lineage>
        <taxon>Bacteria</taxon>
        <taxon>Pseudomonadati</taxon>
        <taxon>Bacteroidota</taxon>
        <taxon>Flavobacteriia</taxon>
        <taxon>Flavobacteriales</taxon>
        <taxon>Flavobacteriaceae</taxon>
        <taxon>Flavobacterium</taxon>
    </lineage>
</organism>
<dbReference type="EMBL" id="JAMZNK010000005">
    <property type="protein sequence ID" value="MDA6068975.1"/>
    <property type="molecule type" value="Genomic_DNA"/>
</dbReference>